<reference evidence="2" key="1">
    <citation type="journal article" date="2017" name="Nat. Commun.">
        <title>The asparagus genome sheds light on the origin and evolution of a young Y chromosome.</title>
        <authorList>
            <person name="Harkess A."/>
            <person name="Zhou J."/>
            <person name="Xu C."/>
            <person name="Bowers J.E."/>
            <person name="Van der Hulst R."/>
            <person name="Ayyampalayam S."/>
            <person name="Mercati F."/>
            <person name="Riccardi P."/>
            <person name="McKain M.R."/>
            <person name="Kakrana A."/>
            <person name="Tang H."/>
            <person name="Ray J."/>
            <person name="Groenendijk J."/>
            <person name="Arikit S."/>
            <person name="Mathioni S.M."/>
            <person name="Nakano M."/>
            <person name="Shan H."/>
            <person name="Telgmann-Rauber A."/>
            <person name="Kanno A."/>
            <person name="Yue Z."/>
            <person name="Chen H."/>
            <person name="Li W."/>
            <person name="Chen Y."/>
            <person name="Xu X."/>
            <person name="Zhang Y."/>
            <person name="Luo S."/>
            <person name="Chen H."/>
            <person name="Gao J."/>
            <person name="Mao Z."/>
            <person name="Pires J.C."/>
            <person name="Luo M."/>
            <person name="Kudrna D."/>
            <person name="Wing R.A."/>
            <person name="Meyers B.C."/>
            <person name="Yi K."/>
            <person name="Kong H."/>
            <person name="Lavrijsen P."/>
            <person name="Sunseri F."/>
            <person name="Falavigna A."/>
            <person name="Ye Y."/>
            <person name="Leebens-Mack J.H."/>
            <person name="Chen G."/>
        </authorList>
    </citation>
    <scope>NUCLEOTIDE SEQUENCE [LARGE SCALE GENOMIC DNA]</scope>
    <source>
        <strain evidence="2">cv. DH0086</strain>
    </source>
</reference>
<dbReference type="Gramene" id="ONK76852">
    <property type="protein sequence ID" value="ONK76852"/>
    <property type="gene ID" value="A4U43_C02F490"/>
</dbReference>
<dbReference type="EMBL" id="CM007382">
    <property type="protein sequence ID" value="ONK76852.1"/>
    <property type="molecule type" value="Genomic_DNA"/>
</dbReference>
<keyword evidence="2" id="KW-1185">Reference proteome</keyword>
<sequence>MLVTSVFLIALQQRKEERKKEQSDYDLVLIGPVQRESEDWIEEKEMAKIGERSEDLGRLFALQLSRLDTLRFDRFIHQPQNTNSCHIMSNLAAIMAAFIMHNPPQRSPFAKAALKMICFVLKLAFFVKACKDQIDIPKSRIHDEESDGNSTRWLSVRHDSSHADVIAHKHGMVELASLLYAVQETESKMVEM</sequence>
<name>A0A5P1FFG6_ASPOF</name>
<proteinExistence type="predicted"/>
<protein>
    <submittedName>
        <fullName evidence="1">Uncharacterized protein</fullName>
    </submittedName>
</protein>
<evidence type="ECO:0000313" key="1">
    <source>
        <dbReference type="EMBL" id="ONK76852.1"/>
    </source>
</evidence>
<dbReference type="Proteomes" id="UP000243459">
    <property type="component" value="Chromosome 2"/>
</dbReference>
<evidence type="ECO:0000313" key="2">
    <source>
        <dbReference type="Proteomes" id="UP000243459"/>
    </source>
</evidence>
<gene>
    <name evidence="1" type="ORF">A4U43_C02F490</name>
</gene>
<accession>A0A5P1FFG6</accession>
<organism evidence="1 2">
    <name type="scientific">Asparagus officinalis</name>
    <name type="common">Garden asparagus</name>
    <dbReference type="NCBI Taxonomy" id="4686"/>
    <lineage>
        <taxon>Eukaryota</taxon>
        <taxon>Viridiplantae</taxon>
        <taxon>Streptophyta</taxon>
        <taxon>Embryophyta</taxon>
        <taxon>Tracheophyta</taxon>
        <taxon>Spermatophyta</taxon>
        <taxon>Magnoliopsida</taxon>
        <taxon>Liliopsida</taxon>
        <taxon>Asparagales</taxon>
        <taxon>Asparagaceae</taxon>
        <taxon>Asparagoideae</taxon>
        <taxon>Asparagus</taxon>
    </lineage>
</organism>
<dbReference type="AlphaFoldDB" id="A0A5P1FFG6"/>